<dbReference type="InterPro" id="IPR050445">
    <property type="entry name" value="Bact_polysacc_biosynth/exp"/>
</dbReference>
<evidence type="ECO:0000313" key="2">
    <source>
        <dbReference type="EMBL" id="CDG40439.1"/>
    </source>
</evidence>
<dbReference type="EMBL" id="CBLX010000017">
    <property type="protein sequence ID" value="CDG40439.1"/>
    <property type="molecule type" value="Genomic_DNA"/>
</dbReference>
<organism evidence="2 3">
    <name type="scientific">Asaia bogorensis</name>
    <dbReference type="NCBI Taxonomy" id="91915"/>
    <lineage>
        <taxon>Bacteria</taxon>
        <taxon>Pseudomonadati</taxon>
        <taxon>Pseudomonadota</taxon>
        <taxon>Alphaproteobacteria</taxon>
        <taxon>Acetobacterales</taxon>
        <taxon>Acetobacteraceae</taxon>
        <taxon>Asaia</taxon>
    </lineage>
</organism>
<dbReference type="PANTHER" id="PTHR32309:SF13">
    <property type="entry name" value="FERRIC ENTEROBACTIN TRANSPORT PROTEIN FEPE"/>
    <property type="match status" value="1"/>
</dbReference>
<name>A0A060QH05_9PROT</name>
<sequence length="281" mass="31294">MVQDFVATPDEFKRVDDHFDLSKIYGRYDFISRFGSFGSLFSTTDVALWGSYRKAANVSISKSGIAQISVRAPSPKDAHDIALFVLQDTIAHIRDLNQRERDDYTSAAKSAVADLEKAVSEDNRALQAFRIDHGIYLPDTYYTALMEQTTQLVLKRLDTSSKIAGLQGATPNSTAAKAFQSQLRIIDTMLADVQEQKKRISAASARFAELETQHETDSRLLGEARTALLQSTIKASQDHYYIHEIGYPSQLNGAEYPLRLLSILVVFVISSLLLAVARPTR</sequence>
<dbReference type="eggNOG" id="COG3524">
    <property type="taxonomic scope" value="Bacteria"/>
</dbReference>
<evidence type="ECO:0000313" key="3">
    <source>
        <dbReference type="Proteomes" id="UP000027583"/>
    </source>
</evidence>
<gene>
    <name evidence="2" type="ORF">ASAP_2394</name>
</gene>
<keyword evidence="1" id="KW-0812">Transmembrane</keyword>
<dbReference type="Proteomes" id="UP000027583">
    <property type="component" value="Unassembled WGS sequence"/>
</dbReference>
<reference evidence="2 3" key="2">
    <citation type="journal article" date="2014" name="PLoS ONE">
        <title>Evolution of mitochondria reconstructed from the energy metabolism of living bacteria.</title>
        <authorList>
            <person name="Degli Esposti M."/>
            <person name="Chouaia B."/>
            <person name="Comandatore F."/>
            <person name="Crotti E."/>
            <person name="Sassera D."/>
            <person name="Lievens P.M."/>
            <person name="Daffonchio D."/>
            <person name="Bandi C."/>
        </authorList>
    </citation>
    <scope>NUCLEOTIDE SEQUENCE [LARGE SCALE GENOMIC DNA]</scope>
    <source>
        <strain evidence="2 3">SF2.1</strain>
    </source>
</reference>
<accession>A0A060QH05</accession>
<keyword evidence="1" id="KW-0472">Membrane</keyword>
<protein>
    <submittedName>
        <fullName evidence="2">Capsular polysaccharide export system inner membrane protein KpsE</fullName>
    </submittedName>
</protein>
<dbReference type="GO" id="GO:0005886">
    <property type="term" value="C:plasma membrane"/>
    <property type="evidence" value="ECO:0007669"/>
    <property type="project" value="TreeGrafter"/>
</dbReference>
<dbReference type="AlphaFoldDB" id="A0A060QH05"/>
<dbReference type="GO" id="GO:0004713">
    <property type="term" value="F:protein tyrosine kinase activity"/>
    <property type="evidence" value="ECO:0007669"/>
    <property type="project" value="TreeGrafter"/>
</dbReference>
<keyword evidence="1" id="KW-1133">Transmembrane helix</keyword>
<dbReference type="PANTHER" id="PTHR32309">
    <property type="entry name" value="TYROSINE-PROTEIN KINASE"/>
    <property type="match status" value="1"/>
</dbReference>
<dbReference type="RefSeq" id="WP_023977833.1">
    <property type="nucleotide sequence ID" value="NZ_CBLX010000017.1"/>
</dbReference>
<feature type="transmembrane region" description="Helical" evidence="1">
    <location>
        <begin position="256"/>
        <end position="277"/>
    </location>
</feature>
<comment type="caution">
    <text evidence="2">The sequence shown here is derived from an EMBL/GenBank/DDBJ whole genome shotgun (WGS) entry which is preliminary data.</text>
</comment>
<evidence type="ECO:0000256" key="1">
    <source>
        <dbReference type="SAM" id="Phobius"/>
    </source>
</evidence>
<reference evidence="2 3" key="1">
    <citation type="journal article" date="2014" name="Genome Biol. Evol.">
        <title>Acetic acid bacteria genomes reveal functional traits for adaptation to life in insect guts.</title>
        <authorList>
            <person name="Chouaia B."/>
            <person name="Gaiarsa S."/>
            <person name="Crotti E."/>
            <person name="Comandatore F."/>
            <person name="Degli Esposti M."/>
            <person name="Ricci I."/>
            <person name="Alma A."/>
            <person name="Favia G."/>
            <person name="Bandi C."/>
            <person name="Daffonchio D."/>
        </authorList>
    </citation>
    <scope>NUCLEOTIDE SEQUENCE [LARGE SCALE GENOMIC DNA]</scope>
    <source>
        <strain evidence="2 3">SF2.1</strain>
    </source>
</reference>
<proteinExistence type="predicted"/>